<gene>
    <name evidence="5" type="primary">paaX</name>
    <name evidence="5" type="ORF">MPUL_43190</name>
</gene>
<dbReference type="PANTHER" id="PTHR30319:SF1">
    <property type="entry name" value="TRANSCRIPTIONAL REPRESSOR PAAX"/>
    <property type="match status" value="1"/>
</dbReference>
<dbReference type="Gene3D" id="1.10.10.10">
    <property type="entry name" value="Winged helix-like DNA-binding domain superfamily/Winged helix DNA-binding domain"/>
    <property type="match status" value="1"/>
</dbReference>
<evidence type="ECO:0000313" key="5">
    <source>
        <dbReference type="EMBL" id="BBY83161.1"/>
    </source>
</evidence>
<dbReference type="EMBL" id="AP022599">
    <property type="protein sequence ID" value="BBY83161.1"/>
    <property type="molecule type" value="Genomic_DNA"/>
</dbReference>
<keyword evidence="6" id="KW-1185">Reference proteome</keyword>
<dbReference type="Gene3D" id="3.30.70.2650">
    <property type="match status" value="1"/>
</dbReference>
<dbReference type="InterPro" id="IPR011965">
    <property type="entry name" value="PaaX_trns_reg"/>
</dbReference>
<evidence type="ECO:0000256" key="1">
    <source>
        <dbReference type="SAM" id="MobiDB-lite"/>
    </source>
</evidence>
<dbReference type="RefSeq" id="WP_163903782.1">
    <property type="nucleotide sequence ID" value="NZ_AP022599.1"/>
</dbReference>
<dbReference type="Pfam" id="PF20803">
    <property type="entry name" value="PaaX_M"/>
    <property type="match status" value="1"/>
</dbReference>
<dbReference type="Pfam" id="PF08223">
    <property type="entry name" value="PaaX_C"/>
    <property type="match status" value="1"/>
</dbReference>
<dbReference type="Pfam" id="PF07848">
    <property type="entry name" value="PaaX"/>
    <property type="match status" value="1"/>
</dbReference>
<dbReference type="GO" id="GO:0006351">
    <property type="term" value="P:DNA-templated transcription"/>
    <property type="evidence" value="ECO:0007669"/>
    <property type="project" value="InterPro"/>
</dbReference>
<dbReference type="PIRSF" id="PIRSF020623">
    <property type="entry name" value="PaaX"/>
    <property type="match status" value="1"/>
</dbReference>
<dbReference type="InterPro" id="IPR048846">
    <property type="entry name" value="PaaX-like_central"/>
</dbReference>
<proteinExistence type="predicted"/>
<dbReference type="InterPro" id="IPR012906">
    <property type="entry name" value="PaaX-like_N"/>
</dbReference>
<dbReference type="AlphaFoldDB" id="A0A7I7UQU7"/>
<feature type="region of interest" description="Disordered" evidence="1">
    <location>
        <begin position="1"/>
        <end position="20"/>
    </location>
</feature>
<feature type="domain" description="Transcriptional repressor PaaX-like N-terminal" evidence="2">
    <location>
        <begin position="25"/>
        <end position="92"/>
    </location>
</feature>
<name>A0A7I7UQU7_MYCPV</name>
<reference evidence="5 6" key="1">
    <citation type="journal article" date="2019" name="Emerg. Microbes Infect.">
        <title>Comprehensive subspecies identification of 175 nontuberculous mycobacteria species based on 7547 genomic profiles.</title>
        <authorList>
            <person name="Matsumoto Y."/>
            <person name="Kinjo T."/>
            <person name="Motooka D."/>
            <person name="Nabeya D."/>
            <person name="Jung N."/>
            <person name="Uechi K."/>
            <person name="Horii T."/>
            <person name="Iida T."/>
            <person name="Fujita J."/>
            <person name="Nakamura S."/>
        </authorList>
    </citation>
    <scope>NUCLEOTIDE SEQUENCE [LARGE SCALE GENOMIC DNA]</scope>
    <source>
        <strain evidence="5 6">JCM 6370</strain>
    </source>
</reference>
<dbReference type="InterPro" id="IPR036388">
    <property type="entry name" value="WH-like_DNA-bd_sf"/>
</dbReference>
<evidence type="ECO:0000313" key="6">
    <source>
        <dbReference type="Proteomes" id="UP000467252"/>
    </source>
</evidence>
<dbReference type="Gene3D" id="1.20.58.1460">
    <property type="match status" value="1"/>
</dbReference>
<sequence>MTTADNLAGDNASRPAAQRREVGSSARSLLLTILGEFVHPRGVPVWTATLVSALGVLGVEEKAARQAIARSAAHGVLESEKSGRRVSWHITQDGTRLLTEGARRIYGFLRDTPAWDGEWLVLSVGIPETQRQLRHRLRTRLTWLGMGSPSPGIWILPDVSKVGEVAAIIDELGLEGRAFAWTGRLAAIGKTESLIADAWNLAEVEKCYADFLNTFGKLRAGTPIKAFQAQVRLVHAWRRFPFLDPALPRELLDHDWPGPAAAALFHRRHDEWHGSAQRYWTELETQSMS</sequence>
<dbReference type="InterPro" id="IPR013225">
    <property type="entry name" value="PaaX_C"/>
</dbReference>
<protein>
    <submittedName>
        <fullName evidence="5">PaaX family transcriptional regulator</fullName>
    </submittedName>
</protein>
<dbReference type="Proteomes" id="UP000467252">
    <property type="component" value="Chromosome"/>
</dbReference>
<evidence type="ECO:0000259" key="4">
    <source>
        <dbReference type="Pfam" id="PF20803"/>
    </source>
</evidence>
<evidence type="ECO:0000259" key="2">
    <source>
        <dbReference type="Pfam" id="PF07848"/>
    </source>
</evidence>
<feature type="domain" description="Transcriptional repressor PaaX-like C-terminal" evidence="3">
    <location>
        <begin position="199"/>
        <end position="281"/>
    </location>
</feature>
<accession>A0A7I7UQU7</accession>
<feature type="domain" description="Transcriptional repressor PaaX-like central Cas2-like" evidence="4">
    <location>
        <begin position="114"/>
        <end position="193"/>
    </location>
</feature>
<evidence type="ECO:0000259" key="3">
    <source>
        <dbReference type="Pfam" id="PF08223"/>
    </source>
</evidence>
<organism evidence="5 6">
    <name type="scientific">Mycolicibacterium pulveris</name>
    <name type="common">Mycobacterium pulveris</name>
    <dbReference type="NCBI Taxonomy" id="36813"/>
    <lineage>
        <taxon>Bacteria</taxon>
        <taxon>Bacillati</taxon>
        <taxon>Actinomycetota</taxon>
        <taxon>Actinomycetes</taxon>
        <taxon>Mycobacteriales</taxon>
        <taxon>Mycobacteriaceae</taxon>
        <taxon>Mycolicibacterium</taxon>
    </lineage>
</organism>
<dbReference type="PANTHER" id="PTHR30319">
    <property type="entry name" value="PHENYLACETIC ACID REGULATOR-RELATED TRANSCRIPTIONAL REPRESSOR"/>
    <property type="match status" value="1"/>
</dbReference>